<feature type="domain" description="Tyr recombinase" evidence="10">
    <location>
        <begin position="149"/>
        <end position="341"/>
    </location>
</feature>
<dbReference type="InterPro" id="IPR004107">
    <property type="entry name" value="Integrase_SAM-like_N"/>
</dbReference>
<dbReference type="InterPro" id="IPR023009">
    <property type="entry name" value="Tyrosine_recombinase_XerC/XerD"/>
</dbReference>
<feature type="active site" evidence="9">
    <location>
        <position position="296"/>
    </location>
</feature>
<dbReference type="Pfam" id="PF00589">
    <property type="entry name" value="Phage_integrase"/>
    <property type="match status" value="1"/>
</dbReference>
<dbReference type="Gene3D" id="1.10.443.10">
    <property type="entry name" value="Intergrase catalytic core"/>
    <property type="match status" value="1"/>
</dbReference>
<dbReference type="Gene3D" id="1.10.150.130">
    <property type="match status" value="1"/>
</dbReference>
<accession>Q67PC5</accession>
<feature type="active site" evidence="9">
    <location>
        <position position="319"/>
    </location>
</feature>
<protein>
    <recommendedName>
        <fullName evidence="9">Tyrosine recombinase XerC</fullName>
    </recommendedName>
</protein>
<dbReference type="PROSITE" id="PS51900">
    <property type="entry name" value="CB"/>
    <property type="match status" value="1"/>
</dbReference>
<dbReference type="STRING" id="292459.STH1483"/>
<keyword evidence="6 9" id="KW-0238">DNA-binding</keyword>
<evidence type="ECO:0000313" key="13">
    <source>
        <dbReference type="Proteomes" id="UP000000417"/>
    </source>
</evidence>
<dbReference type="InterPro" id="IPR002104">
    <property type="entry name" value="Integrase_catalytic"/>
</dbReference>
<feature type="active site" evidence="9">
    <location>
        <position position="189"/>
    </location>
</feature>
<dbReference type="AlphaFoldDB" id="Q67PC5"/>
<dbReference type="GO" id="GO:0051301">
    <property type="term" value="P:cell division"/>
    <property type="evidence" value="ECO:0007669"/>
    <property type="project" value="UniProtKB-KW"/>
</dbReference>
<comment type="similarity">
    <text evidence="9">Belongs to the 'phage' integrase family. XerC subfamily.</text>
</comment>
<keyword evidence="8 9" id="KW-0131">Cell cycle</keyword>
<gene>
    <name evidence="9" type="primary">xerC</name>
    <name evidence="12" type="ordered locus">STH1483</name>
</gene>
<dbReference type="GO" id="GO:0006313">
    <property type="term" value="P:DNA transposition"/>
    <property type="evidence" value="ECO:0007669"/>
    <property type="project" value="UniProtKB-UniRule"/>
</dbReference>
<feature type="active site" evidence="9">
    <location>
        <position position="213"/>
    </location>
</feature>
<evidence type="ECO:0000256" key="8">
    <source>
        <dbReference type="ARBA" id="ARBA00023306"/>
    </source>
</evidence>
<dbReference type="PANTHER" id="PTHR30349:SF77">
    <property type="entry name" value="TYROSINE RECOMBINASE XERC"/>
    <property type="match status" value="1"/>
</dbReference>
<feature type="domain" description="Core-binding (CB)" evidence="11">
    <location>
        <begin position="11"/>
        <end position="128"/>
    </location>
</feature>
<evidence type="ECO:0000256" key="5">
    <source>
        <dbReference type="ARBA" id="ARBA00022908"/>
    </source>
</evidence>
<keyword evidence="2 9" id="KW-0963">Cytoplasm</keyword>
<evidence type="ECO:0000256" key="1">
    <source>
        <dbReference type="ARBA" id="ARBA00004496"/>
    </source>
</evidence>
<dbReference type="SUPFAM" id="SSF56349">
    <property type="entry name" value="DNA breaking-rejoining enzymes"/>
    <property type="match status" value="1"/>
</dbReference>
<evidence type="ECO:0000256" key="6">
    <source>
        <dbReference type="ARBA" id="ARBA00023125"/>
    </source>
</evidence>
<dbReference type="SUPFAM" id="SSF47823">
    <property type="entry name" value="lambda integrase-like, N-terminal domain"/>
    <property type="match status" value="1"/>
</dbReference>
<dbReference type="NCBIfam" id="NF001399">
    <property type="entry name" value="PRK00283.1"/>
    <property type="match status" value="1"/>
</dbReference>
<dbReference type="PANTHER" id="PTHR30349">
    <property type="entry name" value="PHAGE INTEGRASE-RELATED"/>
    <property type="match status" value="1"/>
</dbReference>
<keyword evidence="4 9" id="KW-0159">Chromosome partition</keyword>
<dbReference type="GO" id="GO:0009037">
    <property type="term" value="F:tyrosine-based site-specific recombinase activity"/>
    <property type="evidence" value="ECO:0007669"/>
    <property type="project" value="UniProtKB-UniRule"/>
</dbReference>
<dbReference type="InterPro" id="IPR010998">
    <property type="entry name" value="Integrase_recombinase_N"/>
</dbReference>
<reference evidence="12 13" key="1">
    <citation type="journal article" date="2004" name="Nucleic Acids Res.">
        <title>Genome sequence of Symbiobacterium thermophilum, an uncultivable bacterium that depends on microbial commensalism.</title>
        <authorList>
            <person name="Ueda K."/>
            <person name="Yamashita A."/>
            <person name="Ishikawa J."/>
            <person name="Shimada M."/>
            <person name="Watsuji T."/>
            <person name="Morimura K."/>
            <person name="Ikeda H."/>
            <person name="Hattori M."/>
            <person name="Beppu T."/>
        </authorList>
    </citation>
    <scope>NUCLEOTIDE SEQUENCE [LARGE SCALE GENOMIC DNA]</scope>
    <source>
        <strain evidence="13">T / IAM 14863</strain>
    </source>
</reference>
<sequence length="356" mass="39728">MGRVGAQPQGDSLGPEVAGFLASLSVEKSASQHTLRSYRLDLAQFYAWLASGGTTAPVVGGRGSGRTRRHDFAAQQEEPVRPVGLDELRAVNHLTIRSYLAFLQRQEFSRRTIARKLSCLRSFYKYLVRADLVPTNPVAGVHTPKLERRLPVFLDEEEIGGLLSQPDTHTPLGLRDRALLELLYATGLRVGELVALNRGDIDYSEGWVIVWGKGRKERAVPVGSEALQALGHYLRDGWPVLRARAPAAEQSLPEAKQPLFLNKLGGRLSDRSVRRLLDRYVSQLALSRQISPHKIRHTFATHMLNHGADLRAVQEMLGHASLSTTQIYTHVTTQRLRTEYLRAHPRQRRAAPPDEG</sequence>
<organism evidence="12 13">
    <name type="scientific">Symbiobacterium thermophilum (strain DSM 24528 / JCM 14929 / IAM 14863 / T)</name>
    <dbReference type="NCBI Taxonomy" id="292459"/>
    <lineage>
        <taxon>Bacteria</taxon>
        <taxon>Bacillati</taxon>
        <taxon>Bacillota</taxon>
        <taxon>Clostridia</taxon>
        <taxon>Eubacteriales</taxon>
        <taxon>Symbiobacteriaceae</taxon>
        <taxon>Symbiobacterium</taxon>
    </lineage>
</organism>
<dbReference type="InterPro" id="IPR011010">
    <property type="entry name" value="DNA_brk_join_enz"/>
</dbReference>
<name>Q67PC5_SYMTH</name>
<feature type="active site" description="O-(3'-phospho-DNA)-tyrosine intermediate" evidence="9">
    <location>
        <position position="328"/>
    </location>
</feature>
<comment type="subcellular location">
    <subcellularLocation>
        <location evidence="1 9">Cytoplasm</location>
    </subcellularLocation>
</comment>
<evidence type="ECO:0000259" key="10">
    <source>
        <dbReference type="PROSITE" id="PS51898"/>
    </source>
</evidence>
<dbReference type="InterPro" id="IPR044068">
    <property type="entry name" value="CB"/>
</dbReference>
<comment type="function">
    <text evidence="9">Site-specific tyrosine recombinase, which acts by catalyzing the cutting and rejoining of the recombining DNA molecules. The XerC-XerD complex is essential to convert dimers of the bacterial chromosome into monomers to permit their segregation at cell division. It also contributes to the segregational stability of plasmids.</text>
</comment>
<keyword evidence="5 9" id="KW-0229">DNA integration</keyword>
<dbReference type="InterPro" id="IPR050090">
    <property type="entry name" value="Tyrosine_recombinase_XerCD"/>
</dbReference>
<evidence type="ECO:0000256" key="9">
    <source>
        <dbReference type="HAMAP-Rule" id="MF_01808"/>
    </source>
</evidence>
<comment type="subunit">
    <text evidence="9">Forms a cyclic heterotetrameric complex composed of two molecules of XerC and two molecules of XerD.</text>
</comment>
<keyword evidence="3 9" id="KW-0132">Cell division</keyword>
<evidence type="ECO:0000313" key="12">
    <source>
        <dbReference type="EMBL" id="BAD40468.1"/>
    </source>
</evidence>
<dbReference type="GO" id="GO:0005737">
    <property type="term" value="C:cytoplasm"/>
    <property type="evidence" value="ECO:0007669"/>
    <property type="project" value="UniProtKB-SubCell"/>
</dbReference>
<dbReference type="GO" id="GO:0007059">
    <property type="term" value="P:chromosome segregation"/>
    <property type="evidence" value="ECO:0007669"/>
    <property type="project" value="UniProtKB-UniRule"/>
</dbReference>
<dbReference type="EMBL" id="AP006840">
    <property type="protein sequence ID" value="BAD40468.1"/>
    <property type="molecule type" value="Genomic_DNA"/>
</dbReference>
<evidence type="ECO:0000256" key="4">
    <source>
        <dbReference type="ARBA" id="ARBA00022829"/>
    </source>
</evidence>
<keyword evidence="7 9" id="KW-0233">DNA recombination</keyword>
<dbReference type="Proteomes" id="UP000000417">
    <property type="component" value="Chromosome"/>
</dbReference>
<evidence type="ECO:0000259" key="11">
    <source>
        <dbReference type="PROSITE" id="PS51900"/>
    </source>
</evidence>
<dbReference type="KEGG" id="sth:STH1483"/>
<dbReference type="PROSITE" id="PS51898">
    <property type="entry name" value="TYR_RECOMBINASE"/>
    <property type="match status" value="1"/>
</dbReference>
<feature type="active site" evidence="9">
    <location>
        <position position="293"/>
    </location>
</feature>
<evidence type="ECO:0000256" key="2">
    <source>
        <dbReference type="ARBA" id="ARBA00022490"/>
    </source>
</evidence>
<evidence type="ECO:0000256" key="3">
    <source>
        <dbReference type="ARBA" id="ARBA00022618"/>
    </source>
</evidence>
<proteinExistence type="inferred from homology"/>
<dbReference type="CDD" id="cd00798">
    <property type="entry name" value="INT_XerDC_C"/>
    <property type="match status" value="1"/>
</dbReference>
<dbReference type="GO" id="GO:0003677">
    <property type="term" value="F:DNA binding"/>
    <property type="evidence" value="ECO:0007669"/>
    <property type="project" value="UniProtKB-UniRule"/>
</dbReference>
<evidence type="ECO:0000256" key="7">
    <source>
        <dbReference type="ARBA" id="ARBA00023172"/>
    </source>
</evidence>
<dbReference type="InterPro" id="IPR013762">
    <property type="entry name" value="Integrase-like_cat_sf"/>
</dbReference>
<dbReference type="HAMAP" id="MF_01808">
    <property type="entry name" value="Recomb_XerC_XerD"/>
    <property type="match status" value="1"/>
</dbReference>
<dbReference type="HOGENOM" id="CLU_027562_9_6_9"/>
<dbReference type="eggNOG" id="COG4974">
    <property type="taxonomic scope" value="Bacteria"/>
</dbReference>
<keyword evidence="13" id="KW-1185">Reference proteome</keyword>
<dbReference type="Pfam" id="PF02899">
    <property type="entry name" value="Phage_int_SAM_1"/>
    <property type="match status" value="2"/>
</dbReference>